<dbReference type="GO" id="GO:0005524">
    <property type="term" value="F:ATP binding"/>
    <property type="evidence" value="ECO:0007669"/>
    <property type="project" value="UniProtKB-KW"/>
</dbReference>
<evidence type="ECO:0000256" key="4">
    <source>
        <dbReference type="ARBA" id="ARBA00022679"/>
    </source>
</evidence>
<keyword evidence="2" id="KW-0723">Serine/threonine-protein kinase</keyword>
<keyword evidence="3" id="KW-0597">Phosphoprotein</keyword>
<dbReference type="PROSITE" id="PS50011">
    <property type="entry name" value="PROTEIN_KINASE_DOM"/>
    <property type="match status" value="1"/>
</dbReference>
<dbReference type="SMART" id="SM00220">
    <property type="entry name" value="S_TKc"/>
    <property type="match status" value="1"/>
</dbReference>
<comment type="catalytic activity">
    <reaction evidence="15">
        <text>L-threonyl-[protein] + ATP = O-phospho-L-threonyl-[protein] + ADP + H(+)</text>
        <dbReference type="Rhea" id="RHEA:46608"/>
        <dbReference type="Rhea" id="RHEA-COMP:11060"/>
        <dbReference type="Rhea" id="RHEA-COMP:11605"/>
        <dbReference type="ChEBI" id="CHEBI:15378"/>
        <dbReference type="ChEBI" id="CHEBI:30013"/>
        <dbReference type="ChEBI" id="CHEBI:30616"/>
        <dbReference type="ChEBI" id="CHEBI:61977"/>
        <dbReference type="ChEBI" id="CHEBI:456216"/>
    </reaction>
</comment>
<evidence type="ECO:0000256" key="16">
    <source>
        <dbReference type="SAM" id="MobiDB-lite"/>
    </source>
</evidence>
<evidence type="ECO:0000256" key="14">
    <source>
        <dbReference type="ARBA" id="ARBA00047558"/>
    </source>
</evidence>
<dbReference type="GO" id="GO:0005886">
    <property type="term" value="C:plasma membrane"/>
    <property type="evidence" value="ECO:0007669"/>
    <property type="project" value="TreeGrafter"/>
</dbReference>
<dbReference type="InterPro" id="IPR000719">
    <property type="entry name" value="Prot_kinase_dom"/>
</dbReference>
<dbReference type="InterPro" id="IPR011009">
    <property type="entry name" value="Kinase-like_dom_sf"/>
</dbReference>
<evidence type="ECO:0000313" key="20">
    <source>
        <dbReference type="EMBL" id="KAE8714507.1"/>
    </source>
</evidence>
<keyword evidence="21" id="KW-1185">Reference proteome</keyword>
<dbReference type="InterPro" id="IPR008271">
    <property type="entry name" value="Ser/Thr_kinase_AS"/>
</dbReference>
<evidence type="ECO:0000256" key="7">
    <source>
        <dbReference type="ARBA" id="ARBA00022741"/>
    </source>
</evidence>
<dbReference type="PROSITE" id="PS00108">
    <property type="entry name" value="PROTEIN_KINASE_ST"/>
    <property type="match status" value="1"/>
</dbReference>
<keyword evidence="11 17" id="KW-0472">Membrane</keyword>
<evidence type="ECO:0000259" key="19">
    <source>
        <dbReference type="PROSITE" id="PS50835"/>
    </source>
</evidence>
<dbReference type="PANTHER" id="PTHR27005">
    <property type="entry name" value="WALL-ASSOCIATED RECEPTOR KINASE-LIKE 21"/>
    <property type="match status" value="1"/>
</dbReference>
<feature type="domain" description="Ig-like" evidence="19">
    <location>
        <begin position="689"/>
        <end position="749"/>
    </location>
</feature>
<evidence type="ECO:0000256" key="6">
    <source>
        <dbReference type="ARBA" id="ARBA00022729"/>
    </source>
</evidence>
<feature type="region of interest" description="Disordered" evidence="16">
    <location>
        <begin position="705"/>
        <end position="735"/>
    </location>
</feature>
<dbReference type="GO" id="GO:0030247">
    <property type="term" value="F:polysaccharide binding"/>
    <property type="evidence" value="ECO:0007669"/>
    <property type="project" value="InterPro"/>
</dbReference>
<evidence type="ECO:0000256" key="10">
    <source>
        <dbReference type="ARBA" id="ARBA00022989"/>
    </source>
</evidence>
<keyword evidence="6" id="KW-0732">Signal</keyword>
<dbReference type="PANTHER" id="PTHR27005:SF432">
    <property type="entry name" value="WALL-ASSOCIATED RECEPTOR KINASE-LIKE 6"/>
    <property type="match status" value="1"/>
</dbReference>
<dbReference type="Pfam" id="PF13947">
    <property type="entry name" value="GUB_WAK_bind"/>
    <property type="match status" value="1"/>
</dbReference>
<comment type="caution">
    <text evidence="20">The sequence shown here is derived from an EMBL/GenBank/DDBJ whole genome shotgun (WGS) entry which is preliminary data.</text>
</comment>
<evidence type="ECO:0000256" key="1">
    <source>
        <dbReference type="ARBA" id="ARBA00004479"/>
    </source>
</evidence>
<evidence type="ECO:0000259" key="18">
    <source>
        <dbReference type="PROSITE" id="PS50011"/>
    </source>
</evidence>
<evidence type="ECO:0000256" key="9">
    <source>
        <dbReference type="ARBA" id="ARBA00022840"/>
    </source>
</evidence>
<dbReference type="Gene3D" id="3.30.200.20">
    <property type="entry name" value="Phosphorylase Kinase, domain 1"/>
    <property type="match status" value="1"/>
</dbReference>
<name>A0A6A3BEK2_HIBSY</name>
<gene>
    <name evidence="20" type="ORF">F3Y22_tig00110195pilonHSYRG00114</name>
</gene>
<dbReference type="GO" id="GO:0007166">
    <property type="term" value="P:cell surface receptor signaling pathway"/>
    <property type="evidence" value="ECO:0007669"/>
    <property type="project" value="InterPro"/>
</dbReference>
<evidence type="ECO:0000256" key="8">
    <source>
        <dbReference type="ARBA" id="ARBA00022777"/>
    </source>
</evidence>
<keyword evidence="5 17" id="KW-0812">Transmembrane</keyword>
<evidence type="ECO:0000256" key="11">
    <source>
        <dbReference type="ARBA" id="ARBA00023136"/>
    </source>
</evidence>
<dbReference type="InterPro" id="IPR045274">
    <property type="entry name" value="WAK-like"/>
</dbReference>
<dbReference type="Gene3D" id="1.10.510.10">
    <property type="entry name" value="Transferase(Phosphotransferase) domain 1"/>
    <property type="match status" value="1"/>
</dbReference>
<organism evidence="20 21">
    <name type="scientific">Hibiscus syriacus</name>
    <name type="common">Rose of Sharon</name>
    <dbReference type="NCBI Taxonomy" id="106335"/>
    <lineage>
        <taxon>Eukaryota</taxon>
        <taxon>Viridiplantae</taxon>
        <taxon>Streptophyta</taxon>
        <taxon>Embryophyta</taxon>
        <taxon>Tracheophyta</taxon>
        <taxon>Spermatophyta</taxon>
        <taxon>Magnoliopsida</taxon>
        <taxon>eudicotyledons</taxon>
        <taxon>Gunneridae</taxon>
        <taxon>Pentapetalae</taxon>
        <taxon>rosids</taxon>
        <taxon>malvids</taxon>
        <taxon>Malvales</taxon>
        <taxon>Malvaceae</taxon>
        <taxon>Malvoideae</taxon>
        <taxon>Hibiscus</taxon>
    </lineage>
</organism>
<keyword evidence="4" id="KW-0808">Transferase</keyword>
<evidence type="ECO:0000256" key="2">
    <source>
        <dbReference type="ARBA" id="ARBA00022527"/>
    </source>
</evidence>
<keyword evidence="7" id="KW-0547">Nucleotide-binding</keyword>
<accession>A0A6A3BEK2</accession>
<dbReference type="CDD" id="cd14066">
    <property type="entry name" value="STKc_IRAK"/>
    <property type="match status" value="1"/>
</dbReference>
<proteinExistence type="predicted"/>
<keyword evidence="12" id="KW-1015">Disulfide bond</keyword>
<evidence type="ECO:0000256" key="13">
    <source>
        <dbReference type="ARBA" id="ARBA00023180"/>
    </source>
</evidence>
<dbReference type="FunFam" id="1.10.510.10:FF:000084">
    <property type="entry name" value="Wall-associated receptor kinase 2"/>
    <property type="match status" value="1"/>
</dbReference>
<feature type="compositionally biased region" description="Polar residues" evidence="16">
    <location>
        <begin position="724"/>
        <end position="735"/>
    </location>
</feature>
<feature type="transmembrane region" description="Helical" evidence="17">
    <location>
        <begin position="348"/>
        <end position="372"/>
    </location>
</feature>
<dbReference type="GO" id="GO:0004674">
    <property type="term" value="F:protein serine/threonine kinase activity"/>
    <property type="evidence" value="ECO:0007669"/>
    <property type="project" value="UniProtKB-KW"/>
</dbReference>
<evidence type="ECO:0000256" key="15">
    <source>
        <dbReference type="ARBA" id="ARBA00047951"/>
    </source>
</evidence>
<dbReference type="InterPro" id="IPR025287">
    <property type="entry name" value="WAK_GUB"/>
</dbReference>
<dbReference type="EMBL" id="VEPZ02000870">
    <property type="protein sequence ID" value="KAE8714507.1"/>
    <property type="molecule type" value="Genomic_DNA"/>
</dbReference>
<dbReference type="InterPro" id="IPR007110">
    <property type="entry name" value="Ig-like_dom"/>
</dbReference>
<dbReference type="PROSITE" id="PS50835">
    <property type="entry name" value="IG_LIKE"/>
    <property type="match status" value="1"/>
</dbReference>
<dbReference type="AlphaFoldDB" id="A0A6A3BEK2"/>
<comment type="subcellular location">
    <subcellularLocation>
        <location evidence="1">Membrane</location>
        <topology evidence="1">Single-pass type I membrane protein</topology>
    </subcellularLocation>
</comment>
<dbReference type="Pfam" id="PF00069">
    <property type="entry name" value="Pkinase"/>
    <property type="match status" value="1"/>
</dbReference>
<protein>
    <submittedName>
        <fullName evidence="20">Nucleic acid-binding proteins superfamily isoform 1</fullName>
    </submittedName>
</protein>
<keyword evidence="10 17" id="KW-1133">Transmembrane helix</keyword>
<feature type="domain" description="Protein kinase" evidence="18">
    <location>
        <begin position="422"/>
        <end position="701"/>
    </location>
</feature>
<sequence>MTEMINPGSNGCTTAFLYSEQPYQRVYPGSSGEQLLDGISIYRTHVPAALEWNPCDSEVALCDKIFIAEAPCYIRRGDDCAERCGNVDIPYPFGIGVGCYMNKWFRVSCKETTVGPKPYITGIGLELLNVSISEGSVVVNNPVTYSNCLKRDGQANGVSINLTDTPFSFSAFYNRFMSVGCGGLATFLVRPTDEYPVGACMQPICDDETSDSCCTSDISWDIRSFVVNMKEIYAHNAGGKSCRSAFMADQRYLEITKHRNVASNWTMMHAPVTLQWGTQVRGLCDCRDDKAFLTLNGEYRWTNLSKNYLCVCTSNAYEYISADACQEGYQDSGVMCKPLTRKYKKSQYMPIVIGCSTSLGTLFALIGTWHLLKVYERRKSIKLKQKHFKRNGGLLLQQQSSTNVENVRLFTSKELEKATDFFNENRILGHGGQGTVYKGMLTDGSIVAIKKSNMMDVKNSEETKVKQFINEVMLLTQVNHRNVVKLLGCCLETRVPLLVYEFIPNGTLSHLIHEPNEDFPLTWEKRLRIAVEIANALSYLHYSASAPIYHRDIKSSNILLDDKYREKVSDFGTSRSVALEQTHVTTRVQGTFGYLDPEYFRSSKFTEKSDVYSFGVVLAELITGQKPISSDQSEEEVRSLVNHFLLSMKGHSLLDIVDPMVMNDGHEEKIVAVAKLAKRCLNLNGKKRPTMKEVAMLLEEIRSSEEADAIEQTTNEDSDIDDMNQPSGTVSCSLSSSIENDSVTWSLDA</sequence>
<evidence type="ECO:0000256" key="17">
    <source>
        <dbReference type="SAM" id="Phobius"/>
    </source>
</evidence>
<keyword evidence="8" id="KW-0418">Kinase</keyword>
<evidence type="ECO:0000313" key="21">
    <source>
        <dbReference type="Proteomes" id="UP000436088"/>
    </source>
</evidence>
<dbReference type="SUPFAM" id="SSF56112">
    <property type="entry name" value="Protein kinase-like (PK-like)"/>
    <property type="match status" value="1"/>
</dbReference>
<evidence type="ECO:0000256" key="3">
    <source>
        <dbReference type="ARBA" id="ARBA00022553"/>
    </source>
</evidence>
<evidence type="ECO:0000256" key="12">
    <source>
        <dbReference type="ARBA" id="ARBA00023157"/>
    </source>
</evidence>
<dbReference type="Proteomes" id="UP000436088">
    <property type="component" value="Unassembled WGS sequence"/>
</dbReference>
<keyword evidence="9" id="KW-0067">ATP-binding</keyword>
<dbReference type="FunFam" id="3.30.200.20:FF:000043">
    <property type="entry name" value="Wall-associated receptor kinase 2"/>
    <property type="match status" value="1"/>
</dbReference>
<reference evidence="20" key="1">
    <citation type="submission" date="2019-09" db="EMBL/GenBank/DDBJ databases">
        <title>Draft genome information of white flower Hibiscus syriacus.</title>
        <authorList>
            <person name="Kim Y.-M."/>
        </authorList>
    </citation>
    <scope>NUCLEOTIDE SEQUENCE [LARGE SCALE GENOMIC DNA]</scope>
    <source>
        <strain evidence="20">YM2019G1</strain>
    </source>
</reference>
<feature type="compositionally biased region" description="Acidic residues" evidence="16">
    <location>
        <begin position="706"/>
        <end position="722"/>
    </location>
</feature>
<evidence type="ECO:0000256" key="5">
    <source>
        <dbReference type="ARBA" id="ARBA00022692"/>
    </source>
</evidence>
<keyword evidence="13" id="KW-0325">Glycoprotein</keyword>
<comment type="catalytic activity">
    <reaction evidence="14">
        <text>L-seryl-[protein] + ATP = O-phospho-L-seryl-[protein] + ADP + H(+)</text>
        <dbReference type="Rhea" id="RHEA:17989"/>
        <dbReference type="Rhea" id="RHEA-COMP:9863"/>
        <dbReference type="Rhea" id="RHEA-COMP:11604"/>
        <dbReference type="ChEBI" id="CHEBI:15378"/>
        <dbReference type="ChEBI" id="CHEBI:29999"/>
        <dbReference type="ChEBI" id="CHEBI:30616"/>
        <dbReference type="ChEBI" id="CHEBI:83421"/>
        <dbReference type="ChEBI" id="CHEBI:456216"/>
    </reaction>
</comment>